<dbReference type="Pfam" id="PF12248">
    <property type="entry name" value="Methyltransf_FA"/>
    <property type="match status" value="1"/>
</dbReference>
<reference evidence="2 3" key="1">
    <citation type="journal article" date="2013" name="Nature">
        <title>Insights into bilaterian evolution from three spiralian genomes.</title>
        <authorList>
            <person name="Simakov O."/>
            <person name="Marletaz F."/>
            <person name="Cho S.J."/>
            <person name="Edsinger-Gonzales E."/>
            <person name="Havlak P."/>
            <person name="Hellsten U."/>
            <person name="Kuo D.H."/>
            <person name="Larsson T."/>
            <person name="Lv J."/>
            <person name="Arendt D."/>
            <person name="Savage R."/>
            <person name="Osoegawa K."/>
            <person name="de Jong P."/>
            <person name="Grimwood J."/>
            <person name="Chapman J.A."/>
            <person name="Shapiro H."/>
            <person name="Aerts A."/>
            <person name="Otillar R.P."/>
            <person name="Terry A.Y."/>
            <person name="Boore J.L."/>
            <person name="Grigoriev I.V."/>
            <person name="Lindberg D.R."/>
            <person name="Seaver E.C."/>
            <person name="Weisblat D.A."/>
            <person name="Putnam N.H."/>
            <person name="Rokhsar D.S."/>
        </authorList>
    </citation>
    <scope>NUCLEOTIDE SEQUENCE [LARGE SCALE GENOMIC DNA]</scope>
</reference>
<evidence type="ECO:0000259" key="1">
    <source>
        <dbReference type="Pfam" id="PF12248"/>
    </source>
</evidence>
<accession>V4A7W4</accession>
<dbReference type="Proteomes" id="UP000030746">
    <property type="component" value="Unassembled WGS sequence"/>
</dbReference>
<dbReference type="CTD" id="20237666"/>
<dbReference type="RefSeq" id="XP_009049250.1">
    <property type="nucleotide sequence ID" value="XM_009051002.1"/>
</dbReference>
<dbReference type="OrthoDB" id="6044186at2759"/>
<gene>
    <name evidence="2" type="ORF">LOTGIDRAFT_158291</name>
</gene>
<feature type="domain" description="Farnesoic acid O-methyl transferase" evidence="1">
    <location>
        <begin position="5"/>
        <end position="125"/>
    </location>
</feature>
<name>V4A7W4_LOTGI</name>
<evidence type="ECO:0000313" key="2">
    <source>
        <dbReference type="EMBL" id="ESP00059.1"/>
    </source>
</evidence>
<proteinExistence type="predicted"/>
<dbReference type="EMBL" id="KB200869">
    <property type="protein sequence ID" value="ESP00059.1"/>
    <property type="molecule type" value="Genomic_DNA"/>
</dbReference>
<sequence length="146" mass="16993">MPQNRYRTFTEFHNVQYQNSKMIWIKGDYDGVIGLFNGTRPNNFMYEIVIGGGGNTWTGAKSKTRFKTKTYDNNFMLEPKRFKPFWLTWSEASLDIVFGVGNQIGNGKIMRFKRDPTFTLKYLALYDGFVPVSYILELQCSNENIP</sequence>
<protein>
    <recommendedName>
        <fullName evidence="1">Farnesoic acid O-methyl transferase domain-containing protein</fullName>
    </recommendedName>
</protein>
<organism evidence="2 3">
    <name type="scientific">Lottia gigantea</name>
    <name type="common">Giant owl limpet</name>
    <dbReference type="NCBI Taxonomy" id="225164"/>
    <lineage>
        <taxon>Eukaryota</taxon>
        <taxon>Metazoa</taxon>
        <taxon>Spiralia</taxon>
        <taxon>Lophotrochozoa</taxon>
        <taxon>Mollusca</taxon>
        <taxon>Gastropoda</taxon>
        <taxon>Patellogastropoda</taxon>
        <taxon>Lottioidea</taxon>
        <taxon>Lottiidae</taxon>
        <taxon>Lottia</taxon>
    </lineage>
</organism>
<dbReference type="InterPro" id="IPR022041">
    <property type="entry name" value="Methyltransf_FA"/>
</dbReference>
<keyword evidence="3" id="KW-1185">Reference proteome</keyword>
<evidence type="ECO:0000313" key="3">
    <source>
        <dbReference type="Proteomes" id="UP000030746"/>
    </source>
</evidence>
<dbReference type="HOGENOM" id="CLU_148901_0_0_1"/>
<dbReference type="AlphaFoldDB" id="V4A7W4"/>
<dbReference type="KEGG" id="lgi:LOTGIDRAFT_158291"/>
<dbReference type="GeneID" id="20237666"/>